<comment type="caution">
    <text evidence="2">The sequence shown here is derived from an EMBL/GenBank/DDBJ whole genome shotgun (WGS) entry which is preliminary data.</text>
</comment>
<dbReference type="RefSeq" id="WP_126795092.1">
    <property type="nucleotide sequence ID" value="NZ_CP060720.1"/>
</dbReference>
<evidence type="ECO:0000313" key="2">
    <source>
        <dbReference type="EMBL" id="RSU12782.1"/>
    </source>
</evidence>
<dbReference type="InterPro" id="IPR021008">
    <property type="entry name" value="DltX"/>
</dbReference>
<reference evidence="2 3" key="1">
    <citation type="submission" date="2017-05" db="EMBL/GenBank/DDBJ databases">
        <title>Vagococcus spp. assemblies.</title>
        <authorList>
            <person name="Gulvik C.A."/>
        </authorList>
    </citation>
    <scope>NUCLEOTIDE SEQUENCE [LARGE SCALE GENOMIC DNA]</scope>
    <source>
        <strain evidence="2 3">SS1714</strain>
    </source>
</reference>
<dbReference type="AlphaFoldDB" id="A0A430AXI8"/>
<feature type="transmembrane region" description="Helical" evidence="1">
    <location>
        <begin position="12"/>
        <end position="32"/>
    </location>
</feature>
<dbReference type="Pfam" id="PF12459">
    <property type="entry name" value="DltX"/>
    <property type="match status" value="1"/>
</dbReference>
<proteinExistence type="predicted"/>
<gene>
    <name evidence="2" type="ORF">CBF28_10685</name>
</gene>
<accession>A0A430AXI8</accession>
<keyword evidence="1" id="KW-0472">Membrane</keyword>
<sequence>MNNKQKKIMIFILKTVLYVLILLGLIYFYGYLKSDGGGFIYNEF</sequence>
<evidence type="ECO:0000256" key="1">
    <source>
        <dbReference type="SAM" id="Phobius"/>
    </source>
</evidence>
<name>A0A430AXI8_9ENTE</name>
<keyword evidence="3" id="KW-1185">Reference proteome</keyword>
<keyword evidence="1" id="KW-0812">Transmembrane</keyword>
<keyword evidence="1" id="KW-1133">Transmembrane helix</keyword>
<dbReference type="EMBL" id="NGKB01000010">
    <property type="protein sequence ID" value="RSU12782.1"/>
    <property type="molecule type" value="Genomic_DNA"/>
</dbReference>
<dbReference type="GeneID" id="95580087"/>
<dbReference type="Proteomes" id="UP000288028">
    <property type="component" value="Unassembled WGS sequence"/>
</dbReference>
<protein>
    <submittedName>
        <fullName evidence="2">Teichoic acid D-Ala incorporation-associated protein DltX</fullName>
    </submittedName>
</protein>
<evidence type="ECO:0000313" key="3">
    <source>
        <dbReference type="Proteomes" id="UP000288028"/>
    </source>
</evidence>
<organism evidence="2 3">
    <name type="scientific">Vagococcus carniphilus</name>
    <dbReference type="NCBI Taxonomy" id="218144"/>
    <lineage>
        <taxon>Bacteria</taxon>
        <taxon>Bacillati</taxon>
        <taxon>Bacillota</taxon>
        <taxon>Bacilli</taxon>
        <taxon>Lactobacillales</taxon>
        <taxon>Enterococcaceae</taxon>
        <taxon>Vagococcus</taxon>
    </lineage>
</organism>